<dbReference type="HAMAP" id="MF_00149">
    <property type="entry name" value="DNA_mis_repair"/>
    <property type="match status" value="1"/>
</dbReference>
<dbReference type="Proteomes" id="UP001056708">
    <property type="component" value="Chromosome"/>
</dbReference>
<evidence type="ECO:0000256" key="3">
    <source>
        <dbReference type="ARBA" id="ARBA00023204"/>
    </source>
</evidence>
<evidence type="ECO:0000313" key="7">
    <source>
        <dbReference type="EMBL" id="USR91422.1"/>
    </source>
</evidence>
<evidence type="ECO:0000259" key="6">
    <source>
        <dbReference type="SMART" id="SM01340"/>
    </source>
</evidence>
<dbReference type="InterPro" id="IPR014762">
    <property type="entry name" value="DNA_mismatch_repair_CS"/>
</dbReference>
<comment type="similarity">
    <text evidence="1 4">Belongs to the DNA mismatch repair MutL/HexB family.</text>
</comment>
<evidence type="ECO:0000256" key="1">
    <source>
        <dbReference type="ARBA" id="ARBA00006082"/>
    </source>
</evidence>
<dbReference type="InterPro" id="IPR037198">
    <property type="entry name" value="MutL_C_sf"/>
</dbReference>
<dbReference type="InterPro" id="IPR020667">
    <property type="entry name" value="DNA_mismatch_repair_MutL"/>
</dbReference>
<dbReference type="CDD" id="cd00782">
    <property type="entry name" value="MutL_Trans"/>
    <property type="match status" value="1"/>
</dbReference>
<keyword evidence="7" id="KW-0255">Endonuclease</keyword>
<dbReference type="InterPro" id="IPR042120">
    <property type="entry name" value="MutL_C_dimsub"/>
</dbReference>
<keyword evidence="8" id="KW-1185">Reference proteome</keyword>
<dbReference type="InterPro" id="IPR014790">
    <property type="entry name" value="MutL_C"/>
</dbReference>
<dbReference type="InterPro" id="IPR014721">
    <property type="entry name" value="Ribsml_uS5_D2-typ_fold_subgr"/>
</dbReference>
<dbReference type="Gene3D" id="3.30.565.10">
    <property type="entry name" value="Histidine kinase-like ATPase, C-terminal domain"/>
    <property type="match status" value="1"/>
</dbReference>
<dbReference type="Gene3D" id="3.30.1370.100">
    <property type="entry name" value="MutL, C-terminal domain, regulatory subdomain"/>
    <property type="match status" value="1"/>
</dbReference>
<protein>
    <recommendedName>
        <fullName evidence="4">DNA mismatch repair protein MutL</fullName>
    </recommendedName>
</protein>
<dbReference type="SUPFAM" id="SSF118116">
    <property type="entry name" value="DNA mismatch repair protein MutL"/>
    <property type="match status" value="1"/>
</dbReference>
<dbReference type="EMBL" id="CP098611">
    <property type="protein sequence ID" value="USR91422.1"/>
    <property type="molecule type" value="Genomic_DNA"/>
</dbReference>
<dbReference type="Pfam" id="PF13589">
    <property type="entry name" value="HATPase_c_3"/>
    <property type="match status" value="1"/>
</dbReference>
<dbReference type="Pfam" id="PF01119">
    <property type="entry name" value="DNA_mis_repair"/>
    <property type="match status" value="1"/>
</dbReference>
<feature type="domain" description="DNA mismatch repair protein S5" evidence="6">
    <location>
        <begin position="208"/>
        <end position="323"/>
    </location>
</feature>
<gene>
    <name evidence="4 7" type="primary">mutL</name>
    <name evidence="7" type="ORF">NEA10_01390</name>
</gene>
<dbReference type="InterPro" id="IPR020568">
    <property type="entry name" value="Ribosomal_Su5_D2-typ_SF"/>
</dbReference>
<dbReference type="InterPro" id="IPR013507">
    <property type="entry name" value="DNA_mismatch_S5_2-like"/>
</dbReference>
<proteinExistence type="inferred from homology"/>
<keyword evidence="3 4" id="KW-0234">DNA repair</keyword>
<keyword evidence="7" id="KW-0378">Hydrolase</keyword>
<evidence type="ECO:0000259" key="5">
    <source>
        <dbReference type="SMART" id="SM00853"/>
    </source>
</evidence>
<dbReference type="InterPro" id="IPR002099">
    <property type="entry name" value="MutL/Mlh/PMS"/>
</dbReference>
<dbReference type="SUPFAM" id="SSF54211">
    <property type="entry name" value="Ribosomal protein S5 domain 2-like"/>
    <property type="match status" value="1"/>
</dbReference>
<feature type="domain" description="MutL C-terminal dimerisation" evidence="5">
    <location>
        <begin position="366"/>
        <end position="487"/>
    </location>
</feature>
<keyword evidence="2 4" id="KW-0227">DNA damage</keyword>
<dbReference type="SMART" id="SM01340">
    <property type="entry name" value="DNA_mis_repair"/>
    <property type="match status" value="1"/>
</dbReference>
<dbReference type="Gene3D" id="3.30.1540.20">
    <property type="entry name" value="MutL, C-terminal domain, dimerisation subdomain"/>
    <property type="match status" value="1"/>
</dbReference>
<dbReference type="PANTHER" id="PTHR10073:SF12">
    <property type="entry name" value="DNA MISMATCH REPAIR PROTEIN MLH1"/>
    <property type="match status" value="1"/>
</dbReference>
<dbReference type="CDD" id="cd16926">
    <property type="entry name" value="HATPase_MutL-MLH-PMS-like"/>
    <property type="match status" value="1"/>
</dbReference>
<accession>A0ABY5AQC4</accession>
<name>A0ABY5AQC4_9CYAN</name>
<evidence type="ECO:0000313" key="8">
    <source>
        <dbReference type="Proteomes" id="UP001056708"/>
    </source>
</evidence>
<dbReference type="RefSeq" id="WP_252663446.1">
    <property type="nucleotide sequence ID" value="NZ_CP098611.1"/>
</dbReference>
<dbReference type="PROSITE" id="PS00058">
    <property type="entry name" value="DNA_MISMATCH_REPAIR_1"/>
    <property type="match status" value="1"/>
</dbReference>
<reference evidence="7" key="1">
    <citation type="submission" date="2022-06" db="EMBL/GenBank/DDBJ databases">
        <title>Genome sequence of Phormidium yuhuli AB48 isolated from an industrial photobioreactor environment.</title>
        <authorList>
            <person name="Qiu Y."/>
            <person name="Noonan A.J.C."/>
            <person name="Dofher K."/>
            <person name="Koch M."/>
            <person name="Kieft B."/>
            <person name="Lin X."/>
            <person name="Ziels R.M."/>
            <person name="Hallam S.J."/>
        </authorList>
    </citation>
    <scope>NUCLEOTIDE SEQUENCE</scope>
    <source>
        <strain evidence="7">AB48</strain>
    </source>
</reference>
<dbReference type="NCBIfam" id="TIGR00585">
    <property type="entry name" value="mutl"/>
    <property type="match status" value="1"/>
</dbReference>
<dbReference type="Pfam" id="PF08676">
    <property type="entry name" value="MutL_C"/>
    <property type="match status" value="1"/>
</dbReference>
<dbReference type="GO" id="GO:0004519">
    <property type="term" value="F:endonuclease activity"/>
    <property type="evidence" value="ECO:0007669"/>
    <property type="project" value="UniProtKB-KW"/>
</dbReference>
<keyword evidence="7" id="KW-0540">Nuclease</keyword>
<dbReference type="PANTHER" id="PTHR10073">
    <property type="entry name" value="DNA MISMATCH REPAIR PROTEIN MLH, PMS, MUTL"/>
    <property type="match status" value="1"/>
</dbReference>
<dbReference type="NCBIfam" id="NF000951">
    <property type="entry name" value="PRK00095.2-1"/>
    <property type="match status" value="1"/>
</dbReference>
<evidence type="ECO:0000256" key="2">
    <source>
        <dbReference type="ARBA" id="ARBA00022763"/>
    </source>
</evidence>
<comment type="function">
    <text evidence="4">This protein is involved in the repair of mismatches in DNA. It is required for dam-dependent methyl-directed DNA mismatch repair. May act as a 'molecular matchmaker', a protein that promotes the formation of a stable complex between two or more DNA-binding proteins in an ATP-dependent manner without itself being part of a final effector complex.</text>
</comment>
<organism evidence="7 8">
    <name type="scientific">Phormidium yuhuli AB48</name>
    <dbReference type="NCBI Taxonomy" id="2940671"/>
    <lineage>
        <taxon>Bacteria</taxon>
        <taxon>Bacillati</taxon>
        <taxon>Cyanobacteriota</taxon>
        <taxon>Cyanophyceae</taxon>
        <taxon>Oscillatoriophycideae</taxon>
        <taxon>Oscillatoriales</taxon>
        <taxon>Oscillatoriaceae</taxon>
        <taxon>Phormidium</taxon>
        <taxon>Phormidium yuhuli</taxon>
    </lineage>
</organism>
<dbReference type="SMART" id="SM00853">
    <property type="entry name" value="MutL_C"/>
    <property type="match status" value="1"/>
</dbReference>
<sequence length="539" mass="60598">MPNIATLPAEVVHAIAAGEVIDSLAAVVRELAENALDAGASRIAISVDPQQWFVSVADNGCGMNRQDLQQAASPHSTSKIQDFNDLHQITSLGFRGEALHSLAQLAQLKIYSRQGDDPGWQAHYSRAGEIKTLTPTAIAPGTIVEVHHLFQHWPQRRDALPSAPQQLRAIQQVLQNLALCHPNVSWQIRKGNKPWFSLTPGPSPREILPQLLRGVTRDDVYYSRDSSLELLLGRPDRCHRGRADWLKFAVNGRVVTLPDLEHTLLSALSRSLPRNRYPLSFLHLRVPPEQLDWNRHPAKREIYLQNSDQWQTQLRETIDRALALGSLNQSGHSRVRQLLRVQDDSADYRLDPTPAESARPLMPLRAIGQANRTYIVAEHPDGLWLVEQHIAHERVIYEQLCQDWALQELDPPIILSGLSPQQLENLNQIGITVDPFGDGLWALRQAPVPLAQRDDCADALQELSQGNLQEAQVATACRSAIRNGTLLTLKEMQQLLDRWQQTRNPHTCPHGRPIYLPLDESSLGRYFRRSWVIGKSHGI</sequence>
<dbReference type="InterPro" id="IPR036890">
    <property type="entry name" value="HATPase_C_sf"/>
</dbReference>
<dbReference type="InterPro" id="IPR042121">
    <property type="entry name" value="MutL_C_regsub"/>
</dbReference>
<evidence type="ECO:0000256" key="4">
    <source>
        <dbReference type="HAMAP-Rule" id="MF_00149"/>
    </source>
</evidence>
<dbReference type="SUPFAM" id="SSF55874">
    <property type="entry name" value="ATPase domain of HSP90 chaperone/DNA topoisomerase II/histidine kinase"/>
    <property type="match status" value="1"/>
</dbReference>
<dbReference type="Gene3D" id="3.30.230.10">
    <property type="match status" value="1"/>
</dbReference>
<dbReference type="InterPro" id="IPR038973">
    <property type="entry name" value="MutL/Mlh/Pms-like"/>
</dbReference>